<dbReference type="Proteomes" id="UP000429229">
    <property type="component" value="Unassembled WGS sequence"/>
</dbReference>
<dbReference type="OrthoDB" id="7594608at2"/>
<evidence type="ECO:0000313" key="1">
    <source>
        <dbReference type="EMBL" id="MXP09919.1"/>
    </source>
</evidence>
<protein>
    <recommendedName>
        <fullName evidence="3">Lipoprotein</fullName>
    </recommendedName>
</protein>
<sequence length="163" mass="17014">MRAIAVTALFGLLAACGGSEDDTTTVTTPESDVVIDDSGDGEQVRITSKDGESIKIAKRGGNDAKWPQGFSPYPGATVTSDITMGGGPQSGQIITFESDDSAEEIVAFYRRQAEAAGFGIKMDLKVETGRMLTGQTRDDAIFSINARAVEEGTEASLTVGRGG</sequence>
<dbReference type="EMBL" id="WTYR01000001">
    <property type="protein sequence ID" value="MXP09919.1"/>
    <property type="molecule type" value="Genomic_DNA"/>
</dbReference>
<reference evidence="1 2" key="1">
    <citation type="submission" date="2019-12" db="EMBL/GenBank/DDBJ databases">
        <title>Genomic-based taxomic classification of the family Erythrobacteraceae.</title>
        <authorList>
            <person name="Xu L."/>
        </authorList>
    </citation>
    <scope>NUCLEOTIDE SEQUENCE [LARGE SCALE GENOMIC DNA]</scope>
    <source>
        <strain evidence="1 2">LMG 29519</strain>
    </source>
</reference>
<gene>
    <name evidence="1" type="ORF">GRI68_06975</name>
</gene>
<proteinExistence type="predicted"/>
<evidence type="ECO:0000313" key="2">
    <source>
        <dbReference type="Proteomes" id="UP000429229"/>
    </source>
</evidence>
<comment type="caution">
    <text evidence="1">The sequence shown here is derived from an EMBL/GenBank/DDBJ whole genome shotgun (WGS) entry which is preliminary data.</text>
</comment>
<dbReference type="PROSITE" id="PS51257">
    <property type="entry name" value="PROKAR_LIPOPROTEIN"/>
    <property type="match status" value="1"/>
</dbReference>
<keyword evidence="2" id="KW-1185">Reference proteome</keyword>
<dbReference type="RefSeq" id="WP_160616577.1">
    <property type="nucleotide sequence ID" value="NZ_WTYR01000001.1"/>
</dbReference>
<name>A0A6I4U1H1_9SPHN</name>
<evidence type="ECO:0008006" key="3">
    <source>
        <dbReference type="Google" id="ProtNLM"/>
    </source>
</evidence>
<accession>A0A6I4U1H1</accession>
<dbReference type="AlphaFoldDB" id="A0A6I4U1H1"/>
<organism evidence="1 2">
    <name type="scientific">Alteriqipengyuania halimionae</name>
    <dbReference type="NCBI Taxonomy" id="1926630"/>
    <lineage>
        <taxon>Bacteria</taxon>
        <taxon>Pseudomonadati</taxon>
        <taxon>Pseudomonadota</taxon>
        <taxon>Alphaproteobacteria</taxon>
        <taxon>Sphingomonadales</taxon>
        <taxon>Erythrobacteraceae</taxon>
        <taxon>Alteriqipengyuania</taxon>
    </lineage>
</organism>